<keyword evidence="2" id="KW-0805">Transcription regulation</keyword>
<keyword evidence="4" id="KW-0804">Transcription</keyword>
<dbReference type="SUPFAM" id="SSF46785">
    <property type="entry name" value="Winged helix' DNA-binding domain"/>
    <property type="match status" value="1"/>
</dbReference>
<dbReference type="InterPro" id="IPR005119">
    <property type="entry name" value="LysR_subst-bd"/>
</dbReference>
<dbReference type="GO" id="GO:0003700">
    <property type="term" value="F:DNA-binding transcription factor activity"/>
    <property type="evidence" value="ECO:0007669"/>
    <property type="project" value="InterPro"/>
</dbReference>
<dbReference type="GO" id="GO:0043565">
    <property type="term" value="F:sequence-specific DNA binding"/>
    <property type="evidence" value="ECO:0007669"/>
    <property type="project" value="TreeGrafter"/>
</dbReference>
<dbReference type="PANTHER" id="PTHR30537">
    <property type="entry name" value="HTH-TYPE TRANSCRIPTIONAL REGULATOR"/>
    <property type="match status" value="1"/>
</dbReference>
<dbReference type="InterPro" id="IPR058163">
    <property type="entry name" value="LysR-type_TF_proteobact-type"/>
</dbReference>
<evidence type="ECO:0000256" key="1">
    <source>
        <dbReference type="ARBA" id="ARBA00009437"/>
    </source>
</evidence>
<dbReference type="PROSITE" id="PS50931">
    <property type="entry name" value="HTH_LYSR"/>
    <property type="match status" value="1"/>
</dbReference>
<evidence type="ECO:0000313" key="6">
    <source>
        <dbReference type="EMBL" id="CAB3761275.1"/>
    </source>
</evidence>
<protein>
    <submittedName>
        <fullName evidence="6">Glycine cleavage system transcriptional activator</fullName>
    </submittedName>
</protein>
<dbReference type="CDD" id="cd08432">
    <property type="entry name" value="PBP2_GcdR_TrpI_HvrB_AmpR_like"/>
    <property type="match status" value="1"/>
</dbReference>
<keyword evidence="3" id="KW-0238">DNA-binding</keyword>
<proteinExistence type="inferred from homology"/>
<dbReference type="AlphaFoldDB" id="A0A6J5E895"/>
<accession>A0A6J5E895</accession>
<comment type="similarity">
    <text evidence="1">Belongs to the LysR transcriptional regulatory family.</text>
</comment>
<dbReference type="NCBIfam" id="NF008352">
    <property type="entry name" value="PRK11139.1"/>
    <property type="match status" value="1"/>
</dbReference>
<dbReference type="FunFam" id="1.10.10.10:FF:000038">
    <property type="entry name" value="Glycine cleavage system transcriptional activator"/>
    <property type="match status" value="1"/>
</dbReference>
<dbReference type="InterPro" id="IPR036390">
    <property type="entry name" value="WH_DNA-bd_sf"/>
</dbReference>
<keyword evidence="7" id="KW-1185">Reference proteome</keyword>
<evidence type="ECO:0000313" key="7">
    <source>
        <dbReference type="Proteomes" id="UP000494363"/>
    </source>
</evidence>
<dbReference type="GO" id="GO:0006351">
    <property type="term" value="P:DNA-templated transcription"/>
    <property type="evidence" value="ECO:0007669"/>
    <property type="project" value="TreeGrafter"/>
</dbReference>
<evidence type="ECO:0000256" key="3">
    <source>
        <dbReference type="ARBA" id="ARBA00023125"/>
    </source>
</evidence>
<gene>
    <name evidence="6" type="primary">gcvA_4</name>
    <name evidence="6" type="ORF">LMG29542_04030</name>
</gene>
<reference evidence="6 7" key="1">
    <citation type="submission" date="2020-04" db="EMBL/GenBank/DDBJ databases">
        <authorList>
            <person name="De Canck E."/>
        </authorList>
    </citation>
    <scope>NUCLEOTIDE SEQUENCE [LARGE SCALE GENOMIC DNA]</scope>
    <source>
        <strain evidence="6 7">LMG 29542</strain>
    </source>
</reference>
<sequence length="314" mass="35030">MTSAHKHNRLMTRKLPPFPALRAFEAAARHNSFSAAADELHVTHGAISRQVAAFEAWVGMQVFDRIGKRVRLTDSGRRYLAQVQAAFDNIASATEQLRDTGVVHVLRVNALPTFAMKWLLPRLSQFQRIAPNVELRLATSNAPVESIDGFDVAVRRGPAHWPNCVSGHFLDESEVPVCSPALLQRLPIRVADDLARHVLLHSDTRPDAWRQWLSAAGVKAKCRKKQSFDHFYLALQAAVDGLGVALGPLPLLDDELASGRLVMPLEGPRIDLRGYWWVARREVADAPLVTQFCRWLEAQSTPQLTPQPTRKDAQ</sequence>
<dbReference type="EMBL" id="CADIKH010000018">
    <property type="protein sequence ID" value="CAB3761275.1"/>
    <property type="molecule type" value="Genomic_DNA"/>
</dbReference>
<evidence type="ECO:0000256" key="2">
    <source>
        <dbReference type="ARBA" id="ARBA00023015"/>
    </source>
</evidence>
<dbReference type="Proteomes" id="UP000494363">
    <property type="component" value="Unassembled WGS sequence"/>
</dbReference>
<dbReference type="Pfam" id="PF03466">
    <property type="entry name" value="LysR_substrate"/>
    <property type="match status" value="1"/>
</dbReference>
<dbReference type="FunFam" id="3.40.190.10:FF:000017">
    <property type="entry name" value="Glycine cleavage system transcriptional activator"/>
    <property type="match status" value="1"/>
</dbReference>
<evidence type="ECO:0000259" key="5">
    <source>
        <dbReference type="PROSITE" id="PS50931"/>
    </source>
</evidence>
<evidence type="ECO:0000256" key="4">
    <source>
        <dbReference type="ARBA" id="ARBA00023163"/>
    </source>
</evidence>
<name>A0A6J5E895_9BURK</name>
<feature type="domain" description="HTH lysR-type" evidence="5">
    <location>
        <begin position="16"/>
        <end position="73"/>
    </location>
</feature>
<dbReference type="SUPFAM" id="SSF53850">
    <property type="entry name" value="Periplasmic binding protein-like II"/>
    <property type="match status" value="1"/>
</dbReference>
<dbReference type="Gene3D" id="1.10.10.10">
    <property type="entry name" value="Winged helix-like DNA-binding domain superfamily/Winged helix DNA-binding domain"/>
    <property type="match status" value="1"/>
</dbReference>
<dbReference type="Gene3D" id="3.40.190.10">
    <property type="entry name" value="Periplasmic binding protein-like II"/>
    <property type="match status" value="2"/>
</dbReference>
<dbReference type="PANTHER" id="PTHR30537:SF74">
    <property type="entry name" value="HTH-TYPE TRANSCRIPTIONAL REGULATOR TRPI"/>
    <property type="match status" value="1"/>
</dbReference>
<organism evidence="6 7">
    <name type="scientific">Paraburkholderia humisilvae</name>
    <dbReference type="NCBI Taxonomy" id="627669"/>
    <lineage>
        <taxon>Bacteria</taxon>
        <taxon>Pseudomonadati</taxon>
        <taxon>Pseudomonadota</taxon>
        <taxon>Betaproteobacteria</taxon>
        <taxon>Burkholderiales</taxon>
        <taxon>Burkholderiaceae</taxon>
        <taxon>Paraburkholderia</taxon>
    </lineage>
</organism>
<dbReference type="InterPro" id="IPR036388">
    <property type="entry name" value="WH-like_DNA-bd_sf"/>
</dbReference>
<dbReference type="Pfam" id="PF00126">
    <property type="entry name" value="HTH_1"/>
    <property type="match status" value="1"/>
</dbReference>
<dbReference type="InterPro" id="IPR000847">
    <property type="entry name" value="LysR_HTH_N"/>
</dbReference>